<evidence type="ECO:0000256" key="3">
    <source>
        <dbReference type="SAM" id="MobiDB-lite"/>
    </source>
</evidence>
<comment type="caution">
    <text evidence="4">The sequence shown here is derived from an EMBL/GenBank/DDBJ whole genome shotgun (WGS) entry which is preliminary data.</text>
</comment>
<dbReference type="EMBL" id="CAXHTB010000008">
    <property type="protein sequence ID" value="CAL0310669.1"/>
    <property type="molecule type" value="Genomic_DNA"/>
</dbReference>
<name>A0AAV1WMV3_LUPLU</name>
<protein>
    <submittedName>
        <fullName evidence="4">Uncharacterized protein</fullName>
    </submittedName>
</protein>
<reference evidence="4 5" key="1">
    <citation type="submission" date="2024-03" db="EMBL/GenBank/DDBJ databases">
        <authorList>
            <person name="Martinez-Hernandez J."/>
        </authorList>
    </citation>
    <scope>NUCLEOTIDE SEQUENCE [LARGE SCALE GENOMIC DNA]</scope>
</reference>
<feature type="compositionally biased region" description="Basic and acidic residues" evidence="3">
    <location>
        <begin position="237"/>
        <end position="246"/>
    </location>
</feature>
<dbReference type="GO" id="GO:0005516">
    <property type="term" value="F:calmodulin binding"/>
    <property type="evidence" value="ECO:0007669"/>
    <property type="project" value="UniProtKB-KW"/>
</dbReference>
<organism evidence="4 5">
    <name type="scientific">Lupinus luteus</name>
    <name type="common">European yellow lupine</name>
    <dbReference type="NCBI Taxonomy" id="3873"/>
    <lineage>
        <taxon>Eukaryota</taxon>
        <taxon>Viridiplantae</taxon>
        <taxon>Streptophyta</taxon>
        <taxon>Embryophyta</taxon>
        <taxon>Tracheophyta</taxon>
        <taxon>Spermatophyta</taxon>
        <taxon>Magnoliopsida</taxon>
        <taxon>eudicotyledons</taxon>
        <taxon>Gunneridae</taxon>
        <taxon>Pentapetalae</taxon>
        <taxon>rosids</taxon>
        <taxon>fabids</taxon>
        <taxon>Fabales</taxon>
        <taxon>Fabaceae</taxon>
        <taxon>Papilionoideae</taxon>
        <taxon>50 kb inversion clade</taxon>
        <taxon>genistoids sensu lato</taxon>
        <taxon>core genistoids</taxon>
        <taxon>Genisteae</taxon>
        <taxon>Lupinus</taxon>
    </lineage>
</organism>
<evidence type="ECO:0000256" key="2">
    <source>
        <dbReference type="ARBA" id="ARBA00024341"/>
    </source>
</evidence>
<evidence type="ECO:0000313" key="4">
    <source>
        <dbReference type="EMBL" id="CAL0310669.1"/>
    </source>
</evidence>
<evidence type="ECO:0000256" key="1">
    <source>
        <dbReference type="ARBA" id="ARBA00022860"/>
    </source>
</evidence>
<dbReference type="Proteomes" id="UP001497480">
    <property type="component" value="Unassembled WGS sequence"/>
</dbReference>
<proteinExistence type="inferred from homology"/>
<dbReference type="PANTHER" id="PTHR32295">
    <property type="entry name" value="IQ-DOMAIN 5-RELATED"/>
    <property type="match status" value="1"/>
</dbReference>
<dbReference type="PANTHER" id="PTHR32295:SF260">
    <property type="entry name" value="CALMODULIN-BINDING PROTEIN"/>
    <property type="match status" value="1"/>
</dbReference>
<feature type="compositionally biased region" description="Polar residues" evidence="3">
    <location>
        <begin position="269"/>
        <end position="279"/>
    </location>
</feature>
<feature type="compositionally biased region" description="Polar residues" evidence="3">
    <location>
        <begin position="247"/>
        <end position="259"/>
    </location>
</feature>
<keyword evidence="5" id="KW-1185">Reference proteome</keyword>
<sequence length="279" mass="32908">MGPKCCFKIMFKLKRPKRDKFKQEKAQSNAESSNWRQSTHEDSTRIHNEAVMIDRAIPSRMVDEIAATRIRDAFRSFMARRTKQHLNGEDKFEALIEDQMPREQTETTLNYIHSWSRIQEQIKARRLCMITETMIKRKNLENQLKHDAKVNEHAVEWCNGSETMEEILSRLQQPEEAAIKRERAMVYAFSHQAAYSLGKEIWGWSWTERWVAARPWEVRVRAQTRKKKLNGQQQNTKLDKKNHNENKLTLTKSPMSNGKETGKRKENNTPKVSINNQPK</sequence>
<comment type="similarity">
    <text evidence="2">Belongs to the IQD family.</text>
</comment>
<evidence type="ECO:0000313" key="5">
    <source>
        <dbReference type="Proteomes" id="UP001497480"/>
    </source>
</evidence>
<feature type="compositionally biased region" description="Polar residues" evidence="3">
    <location>
        <begin position="26"/>
        <end position="37"/>
    </location>
</feature>
<accession>A0AAV1WMV3</accession>
<feature type="region of interest" description="Disordered" evidence="3">
    <location>
        <begin position="224"/>
        <end position="279"/>
    </location>
</feature>
<gene>
    <name evidence="4" type="ORF">LLUT_LOCUS11729</name>
</gene>
<feature type="region of interest" description="Disordered" evidence="3">
    <location>
        <begin position="18"/>
        <end position="43"/>
    </location>
</feature>
<dbReference type="PROSITE" id="PS50096">
    <property type="entry name" value="IQ"/>
    <property type="match status" value="1"/>
</dbReference>
<dbReference type="AlphaFoldDB" id="A0AAV1WMV3"/>
<keyword evidence="1" id="KW-0112">Calmodulin-binding</keyword>